<evidence type="ECO:0000313" key="2">
    <source>
        <dbReference type="Proteomes" id="UP000593737"/>
    </source>
</evidence>
<evidence type="ECO:0000313" key="1">
    <source>
        <dbReference type="EMBL" id="QPD02659.1"/>
    </source>
</evidence>
<dbReference type="Proteomes" id="UP000593737">
    <property type="component" value="Chromosome"/>
</dbReference>
<dbReference type="KEGG" id="nkf:Nkreftii_000433"/>
<organism evidence="1 2">
    <name type="scientific">Candidatus Nitrospira kreftii</name>
    <dbReference type="NCBI Taxonomy" id="2652173"/>
    <lineage>
        <taxon>Bacteria</taxon>
        <taxon>Pseudomonadati</taxon>
        <taxon>Nitrospirota</taxon>
        <taxon>Nitrospiria</taxon>
        <taxon>Nitrospirales</taxon>
        <taxon>Nitrospiraceae</taxon>
        <taxon>Nitrospira</taxon>
    </lineage>
</organism>
<name>A0A7S8FAT1_9BACT</name>
<gene>
    <name evidence="1" type="ORF">Nkreftii_000433</name>
</gene>
<dbReference type="AlphaFoldDB" id="A0A7S8FAT1"/>
<sequence length="148" mass="16972">MQFQPFQPAQQWQEFGQPGLHETQSPAQQLLGSPLPHPHPSMALHRQVLVGNLFKHAKEIQRIDHGYSLRFYRSNDLEELIGTIAEYVIFECLNAPHLSFSIAEEPQAKAFWLQVRGLEREERDATSVVSRPTIQDMELSDAWTLAQP</sequence>
<protein>
    <submittedName>
        <fullName evidence="1">Uncharacterized protein</fullName>
    </submittedName>
</protein>
<proteinExistence type="predicted"/>
<accession>A0A7S8FAT1</accession>
<reference evidence="1 2" key="1">
    <citation type="journal article" date="2020" name="ISME J.">
        <title>Enrichment and physiological characterization of a novel comammox Nitrospira indicates ammonium inhibition of complete nitrification.</title>
        <authorList>
            <person name="Sakoula D."/>
            <person name="Koch H."/>
            <person name="Frank J."/>
            <person name="Jetten M.S.M."/>
            <person name="van Kessel M.A.H.J."/>
            <person name="Lucker S."/>
        </authorList>
    </citation>
    <scope>NUCLEOTIDE SEQUENCE [LARGE SCALE GENOMIC DNA]</scope>
    <source>
        <strain evidence="1">Comreactor17</strain>
    </source>
</reference>
<dbReference type="EMBL" id="CP047423">
    <property type="protein sequence ID" value="QPD02659.1"/>
    <property type="molecule type" value="Genomic_DNA"/>
</dbReference>